<evidence type="ECO:0000259" key="3">
    <source>
        <dbReference type="Pfam" id="PF02719"/>
    </source>
</evidence>
<dbReference type="InterPro" id="IPR029063">
    <property type="entry name" value="SAM-dependent_MTases_sf"/>
</dbReference>
<evidence type="ECO:0000313" key="5">
    <source>
        <dbReference type="Proteomes" id="UP000569732"/>
    </source>
</evidence>
<name>A0A853HWD6_9GAMM</name>
<dbReference type="Pfam" id="PF13727">
    <property type="entry name" value="CoA_binding_3"/>
    <property type="match status" value="1"/>
</dbReference>
<organism evidence="4 5">
    <name type="scientific">Spartinivicinus marinus</name>
    <dbReference type="NCBI Taxonomy" id="2994442"/>
    <lineage>
        <taxon>Bacteria</taxon>
        <taxon>Pseudomonadati</taxon>
        <taxon>Pseudomonadota</taxon>
        <taxon>Gammaproteobacteria</taxon>
        <taxon>Oceanospirillales</taxon>
        <taxon>Zooshikellaceae</taxon>
        <taxon>Spartinivicinus</taxon>
    </lineage>
</organism>
<dbReference type="EMBL" id="JACCKB010000005">
    <property type="protein sequence ID" value="NYZ65563.1"/>
    <property type="molecule type" value="Genomic_DNA"/>
</dbReference>
<feature type="transmembrane region" description="Helical" evidence="2">
    <location>
        <begin position="28"/>
        <end position="51"/>
    </location>
</feature>
<dbReference type="InterPro" id="IPR003869">
    <property type="entry name" value="Polysac_CapD-like"/>
</dbReference>
<comment type="caution">
    <text evidence="4">The sequence shown here is derived from an EMBL/GenBank/DDBJ whole genome shotgun (WGS) entry which is preliminary data.</text>
</comment>
<comment type="similarity">
    <text evidence="1">Belongs to the polysaccharide synthase family.</text>
</comment>
<dbReference type="AlphaFoldDB" id="A0A853HWD6"/>
<proteinExistence type="inferred from homology"/>
<dbReference type="Proteomes" id="UP000569732">
    <property type="component" value="Unassembled WGS sequence"/>
</dbReference>
<evidence type="ECO:0000313" key="4">
    <source>
        <dbReference type="EMBL" id="NYZ65563.1"/>
    </source>
</evidence>
<keyword evidence="2" id="KW-0472">Membrane</keyword>
<accession>A0A853HWD6</accession>
<gene>
    <name evidence="4" type="ORF">H0A36_06030</name>
</gene>
<evidence type="ECO:0000256" key="2">
    <source>
        <dbReference type="SAM" id="Phobius"/>
    </source>
</evidence>
<keyword evidence="2" id="KW-0812">Transmembrane</keyword>
<feature type="domain" description="Polysaccharide biosynthesis protein CapD-like" evidence="3">
    <location>
        <begin position="309"/>
        <end position="621"/>
    </location>
</feature>
<feature type="transmembrane region" description="Helical" evidence="2">
    <location>
        <begin position="95"/>
        <end position="116"/>
    </location>
</feature>
<protein>
    <submittedName>
        <fullName evidence="4">Polysaccharide biosynthesis protein</fullName>
    </submittedName>
</protein>
<evidence type="ECO:0000256" key="1">
    <source>
        <dbReference type="ARBA" id="ARBA00007430"/>
    </source>
</evidence>
<dbReference type="Pfam" id="PF02719">
    <property type="entry name" value="Polysacc_synt_2"/>
    <property type="match status" value="1"/>
</dbReference>
<dbReference type="PANTHER" id="PTHR43318:SF1">
    <property type="entry name" value="POLYSACCHARIDE BIOSYNTHESIS PROTEIN EPSC-RELATED"/>
    <property type="match status" value="1"/>
</dbReference>
<dbReference type="InterPro" id="IPR036291">
    <property type="entry name" value="NAD(P)-bd_dom_sf"/>
</dbReference>
<dbReference type="Gene3D" id="3.40.50.720">
    <property type="entry name" value="NAD(P)-binding Rossmann-like Domain"/>
    <property type="match status" value="2"/>
</dbReference>
<reference evidence="4 5" key="1">
    <citation type="submission" date="2020-07" db="EMBL/GenBank/DDBJ databases">
        <title>Endozoicomonas sp. nov., isolated from sediment.</title>
        <authorList>
            <person name="Gu T."/>
        </authorList>
    </citation>
    <scope>NUCLEOTIDE SEQUENCE [LARGE SCALE GENOMIC DNA]</scope>
    <source>
        <strain evidence="4 5">SM1973</strain>
    </source>
</reference>
<feature type="transmembrane region" description="Helical" evidence="2">
    <location>
        <begin position="63"/>
        <end position="83"/>
    </location>
</feature>
<keyword evidence="2" id="KW-1133">Transmembrane helix</keyword>
<dbReference type="SUPFAM" id="SSF51735">
    <property type="entry name" value="NAD(P)-binding Rossmann-fold domains"/>
    <property type="match status" value="1"/>
</dbReference>
<keyword evidence="5" id="KW-1185">Reference proteome</keyword>
<dbReference type="InterPro" id="IPR051203">
    <property type="entry name" value="Polysaccharide_Synthase-Rel"/>
</dbReference>
<sequence>MFCKKLCFKVAMKIKHLLLELSRRQKRVLGVATDVILTWLCLWLAFFVRLGPERLVNPVGDDYLWLFITAPLVSLPIFIRLGLYRAVLRYMGRDAFLAVFKAITLSTLVLALLIYWNRDAAVVPRSVILNYWALCMVAIGGIRWAVRLWLVPQDSAHLLRISRSQNTSKRPVAIYGAGEAGFELLGALERGHELMPVAFVDDDRSIANRFIAGKRVYTPKHIGQMIEETGAREILLAMPSLSRAQKKEILESLEKYPLHVRTVPSISELAMGKVKVADIREVEIADVLGRDSVQPEAVLLERCIRDKVVMVTGAGGSIGSELCRQIVQNQPKSIILFEHSEYNLYSIHKELEQIVQQVSYAVDIIPLLGSVTNAKHLLNTISSCHVDTLYHAAAYKHVPIVEQNIAEGIRNNVFGTLLTAQAAIIGKVKHFVLISTDKAVRPTNVMGASKRLAEMVLQALSKESILYLNKNNVFGLVNHCAFHNETRFTMVRFGNVLGSSGSVIPKFREQVAEGGPITVTHPNITRYFMTIPEASQLVIQAGAMGQGGDVFVLNMGEPVKIVDLAEKIINLSGLTVKNEESPEGDIEIKFTGLRPGEKLYEELLIGENNTLTEHSMIMRAHEEMLSWESLAELLGEIELSLRKNDYTDVRHLLLKVVSGYKPEKNIMDLLYNQNKKIAIEKVVSLEQKKR</sequence>
<dbReference type="SUPFAM" id="SSF53335">
    <property type="entry name" value="S-adenosyl-L-methionine-dependent methyltransferases"/>
    <property type="match status" value="1"/>
</dbReference>
<dbReference type="CDD" id="cd05237">
    <property type="entry name" value="UDP_invert_4-6DH_SDR_e"/>
    <property type="match status" value="1"/>
</dbReference>
<dbReference type="PANTHER" id="PTHR43318">
    <property type="entry name" value="UDP-N-ACETYLGLUCOSAMINE 4,6-DEHYDRATASE"/>
    <property type="match status" value="1"/>
</dbReference>